<dbReference type="RefSeq" id="WP_042555435.1">
    <property type="nucleotide sequence ID" value="NZ_JXQW01000060.1"/>
</dbReference>
<reference evidence="8 9" key="1">
    <citation type="submission" date="2014-12" db="EMBL/GenBank/DDBJ databases">
        <title>16Stimator: statistical estimation of ribosomal gene copy numbers from draft genome assemblies.</title>
        <authorList>
            <person name="Perisin M.A."/>
            <person name="Vetter M."/>
            <person name="Gilbert J.A."/>
            <person name="Bergelson J."/>
        </authorList>
    </citation>
    <scope>NUCLEOTIDE SEQUENCE [LARGE SCALE GENOMIC DNA]</scope>
    <source>
        <strain evidence="8 9">MEJ086</strain>
    </source>
</reference>
<proteinExistence type="inferred from homology"/>
<dbReference type="SUPFAM" id="SSF56024">
    <property type="entry name" value="Phospholipase D/nuclease"/>
    <property type="match status" value="1"/>
</dbReference>
<comment type="caution">
    <text evidence="8">The sequence shown here is derived from an EMBL/GenBank/DDBJ whole genome shotgun (WGS) entry which is preliminary data.</text>
</comment>
<dbReference type="AlphaFoldDB" id="A0A0D0JPS4"/>
<evidence type="ECO:0000259" key="7">
    <source>
        <dbReference type="Pfam" id="PF13091"/>
    </source>
</evidence>
<keyword evidence="4" id="KW-0378">Hydrolase</keyword>
<keyword evidence="6" id="KW-0443">Lipid metabolism</keyword>
<dbReference type="CDD" id="cd09171">
    <property type="entry name" value="PLDc_vPLD6_like"/>
    <property type="match status" value="1"/>
</dbReference>
<evidence type="ECO:0000313" key="8">
    <source>
        <dbReference type="EMBL" id="KIP97358.1"/>
    </source>
</evidence>
<evidence type="ECO:0000256" key="3">
    <source>
        <dbReference type="ARBA" id="ARBA00012027"/>
    </source>
</evidence>
<evidence type="ECO:0000256" key="4">
    <source>
        <dbReference type="ARBA" id="ARBA00022801"/>
    </source>
</evidence>
<dbReference type="GO" id="GO:0016042">
    <property type="term" value="P:lipid catabolic process"/>
    <property type="evidence" value="ECO:0007669"/>
    <property type="project" value="UniProtKB-KW"/>
</dbReference>
<name>A0A0D0JPS4_9PSED</name>
<dbReference type="InterPro" id="IPR051406">
    <property type="entry name" value="PLD_domain"/>
</dbReference>
<dbReference type="EC" id="3.1.4.4" evidence="3"/>
<dbReference type="EMBL" id="JXQW01000060">
    <property type="protein sequence ID" value="KIP97358.1"/>
    <property type="molecule type" value="Genomic_DNA"/>
</dbReference>
<dbReference type="GO" id="GO:0016891">
    <property type="term" value="F:RNA endonuclease activity producing 5'-phosphomonoesters, hydrolytic mechanism"/>
    <property type="evidence" value="ECO:0007669"/>
    <property type="project" value="TreeGrafter"/>
</dbReference>
<keyword evidence="5" id="KW-0442">Lipid degradation</keyword>
<accession>A0A0D0JPS4</accession>
<dbReference type="Gene3D" id="3.30.870.10">
    <property type="entry name" value="Endonuclease Chain A"/>
    <property type="match status" value="1"/>
</dbReference>
<sequence length="228" mass="26225">MDFDRLDQHLRDSLADLTLSNDERDELRELGNDLTPDQVRYLRNRAFSLVRELVGNPEDAMPALKWLEQVIKTLEVRCSPARGHASAHFSPGESCRQRIRGLCQQARESVDVCVYTISDDQLSDELIAVHRRGVAVRIISDNEKRFDAGSDIQRLIDQGVPLRIDNSPFHMHHKFALFDGRLLLNGSFNWTRSASVSNEENLLVTDDPHLVAEYAREFDRLWTRYRPG</sequence>
<organism evidence="8 9">
    <name type="scientific">Pseudomonas fulva</name>
    <dbReference type="NCBI Taxonomy" id="47880"/>
    <lineage>
        <taxon>Bacteria</taxon>
        <taxon>Pseudomonadati</taxon>
        <taxon>Pseudomonadota</taxon>
        <taxon>Gammaproteobacteria</taxon>
        <taxon>Pseudomonadales</taxon>
        <taxon>Pseudomonadaceae</taxon>
        <taxon>Pseudomonas</taxon>
    </lineage>
</organism>
<comment type="catalytic activity">
    <reaction evidence="1">
        <text>a 1,2-diacyl-sn-glycero-3-phosphocholine + H2O = a 1,2-diacyl-sn-glycero-3-phosphate + choline + H(+)</text>
        <dbReference type="Rhea" id="RHEA:14445"/>
        <dbReference type="ChEBI" id="CHEBI:15354"/>
        <dbReference type="ChEBI" id="CHEBI:15377"/>
        <dbReference type="ChEBI" id="CHEBI:15378"/>
        <dbReference type="ChEBI" id="CHEBI:57643"/>
        <dbReference type="ChEBI" id="CHEBI:58608"/>
        <dbReference type="EC" id="3.1.4.4"/>
    </reaction>
</comment>
<evidence type="ECO:0000256" key="1">
    <source>
        <dbReference type="ARBA" id="ARBA00000798"/>
    </source>
</evidence>
<dbReference type="Proteomes" id="UP000032068">
    <property type="component" value="Unassembled WGS sequence"/>
</dbReference>
<dbReference type="GO" id="GO:0004630">
    <property type="term" value="F:phospholipase D activity"/>
    <property type="evidence" value="ECO:0007669"/>
    <property type="project" value="UniProtKB-EC"/>
</dbReference>
<dbReference type="OrthoDB" id="9762009at2"/>
<gene>
    <name evidence="8" type="ORF">RU08_19085</name>
</gene>
<dbReference type="InterPro" id="IPR025202">
    <property type="entry name" value="PLD-like_dom"/>
</dbReference>
<comment type="similarity">
    <text evidence="2">Belongs to the phospholipase D family.</text>
</comment>
<dbReference type="Pfam" id="PF13091">
    <property type="entry name" value="PLDc_2"/>
    <property type="match status" value="1"/>
</dbReference>
<dbReference type="PANTHER" id="PTHR43856:SF1">
    <property type="entry name" value="MITOCHONDRIAL CARDIOLIPIN HYDROLASE"/>
    <property type="match status" value="1"/>
</dbReference>
<feature type="domain" description="Phospholipase D-like" evidence="7">
    <location>
        <begin position="104"/>
        <end position="222"/>
    </location>
</feature>
<dbReference type="PANTHER" id="PTHR43856">
    <property type="entry name" value="CARDIOLIPIN HYDROLASE"/>
    <property type="match status" value="1"/>
</dbReference>
<protein>
    <recommendedName>
        <fullName evidence="3">phospholipase D</fullName>
        <ecNumber evidence="3">3.1.4.4</ecNumber>
    </recommendedName>
</protein>
<evidence type="ECO:0000313" key="9">
    <source>
        <dbReference type="Proteomes" id="UP000032068"/>
    </source>
</evidence>
<evidence type="ECO:0000256" key="5">
    <source>
        <dbReference type="ARBA" id="ARBA00022963"/>
    </source>
</evidence>
<evidence type="ECO:0000256" key="2">
    <source>
        <dbReference type="ARBA" id="ARBA00008664"/>
    </source>
</evidence>
<evidence type="ECO:0000256" key="6">
    <source>
        <dbReference type="ARBA" id="ARBA00023098"/>
    </source>
</evidence>